<dbReference type="CDD" id="cd19165">
    <property type="entry name" value="HemeO"/>
    <property type="match status" value="1"/>
</dbReference>
<dbReference type="GO" id="GO:0006979">
    <property type="term" value="P:response to oxidative stress"/>
    <property type="evidence" value="ECO:0007669"/>
    <property type="project" value="TreeGrafter"/>
</dbReference>
<dbReference type="GO" id="GO:0046872">
    <property type="term" value="F:metal ion binding"/>
    <property type="evidence" value="ECO:0007669"/>
    <property type="project" value="UniProtKB-KW"/>
</dbReference>
<proteinExistence type="predicted"/>
<feature type="binding site" evidence="4">
    <location>
        <position position="141"/>
    </location>
    <ligand>
        <name>heme b</name>
        <dbReference type="ChEBI" id="CHEBI:60344"/>
    </ligand>
</feature>
<keyword evidence="3 5" id="KW-0408">Iron</keyword>
<evidence type="ECO:0000256" key="1">
    <source>
        <dbReference type="ARBA" id="ARBA00022617"/>
    </source>
</evidence>
<feature type="binding site" description="axial binding residue" evidence="5">
    <location>
        <position position="36"/>
    </location>
    <ligand>
        <name>heme b</name>
        <dbReference type="ChEBI" id="CHEBI:60344"/>
    </ligand>
    <ligandPart>
        <name>Fe</name>
        <dbReference type="ChEBI" id="CHEBI:18248"/>
    </ligandPart>
</feature>
<dbReference type="SUPFAM" id="SSF48613">
    <property type="entry name" value="Heme oxygenase-like"/>
    <property type="match status" value="1"/>
</dbReference>
<dbReference type="PANTHER" id="PTHR10720:SF0">
    <property type="entry name" value="HEME OXYGENASE"/>
    <property type="match status" value="1"/>
</dbReference>
<dbReference type="PIRSF" id="PIRSF000343">
    <property type="entry name" value="Haem_Oase"/>
    <property type="match status" value="1"/>
</dbReference>
<dbReference type="InterPro" id="IPR002051">
    <property type="entry name" value="Haem_Oase"/>
</dbReference>
<evidence type="ECO:0000256" key="4">
    <source>
        <dbReference type="PIRSR" id="PIRSR000343-1"/>
    </source>
</evidence>
<dbReference type="GO" id="GO:0004392">
    <property type="term" value="F:heme oxygenase (decyclizing) activity"/>
    <property type="evidence" value="ECO:0007669"/>
    <property type="project" value="InterPro"/>
</dbReference>
<evidence type="ECO:0000313" key="6">
    <source>
        <dbReference type="EMBL" id="OWR02752.1"/>
    </source>
</evidence>
<feature type="binding site" evidence="4">
    <location>
        <position position="189"/>
    </location>
    <ligand>
        <name>heme b</name>
        <dbReference type="ChEBI" id="CHEBI:60344"/>
    </ligand>
</feature>
<evidence type="ECO:0000256" key="5">
    <source>
        <dbReference type="PIRSR" id="PIRSR000343-2"/>
    </source>
</evidence>
<feature type="binding site" evidence="4">
    <location>
        <position position="29"/>
    </location>
    <ligand>
        <name>heme b</name>
        <dbReference type="ChEBI" id="CHEBI:60344"/>
    </ligand>
</feature>
<dbReference type="Proteomes" id="UP000197446">
    <property type="component" value="Unassembled WGS sequence"/>
</dbReference>
<name>A0A254N7G4_9BURK</name>
<dbReference type="GO" id="GO:0020037">
    <property type="term" value="F:heme binding"/>
    <property type="evidence" value="ECO:0007669"/>
    <property type="project" value="TreeGrafter"/>
</dbReference>
<dbReference type="Pfam" id="PF01126">
    <property type="entry name" value="Heme_oxygenase"/>
    <property type="match status" value="1"/>
</dbReference>
<gene>
    <name evidence="6" type="ORF">CDO81_18165</name>
</gene>
<sequence length="225" mass="24948">MPHRPDATPLGHDARMQYPTAPGLAARLKAETRSLHSLAERAGVMADLMHGRLSLAAYCTLLRNLRAIYAALEAGLDATHTDARLWRPELRRLPALEQDLDQLHDGDWRSDTPLARATHAYVERLTHLAAQAPSLLLAHAYLRYLGDLHGGQVLARLIQRQYGLPGHGGTAFYAFGDTAEVEALKHDFRAGLDALPLAPHQADAFVAEACEAFRWHQRMFEELQG</sequence>
<protein>
    <submittedName>
        <fullName evidence="6">Biliverdin-producing heme oxygenase</fullName>
    </submittedName>
</protein>
<keyword evidence="7" id="KW-1185">Reference proteome</keyword>
<accession>A0A254N7G4</accession>
<dbReference type="PANTHER" id="PTHR10720">
    <property type="entry name" value="HEME OXYGENASE"/>
    <property type="match status" value="1"/>
</dbReference>
<dbReference type="Gene3D" id="1.20.910.10">
    <property type="entry name" value="Heme oxygenase-like"/>
    <property type="match status" value="1"/>
</dbReference>
<dbReference type="GO" id="GO:0042167">
    <property type="term" value="P:heme catabolic process"/>
    <property type="evidence" value="ECO:0007669"/>
    <property type="project" value="TreeGrafter"/>
</dbReference>
<dbReference type="OrthoDB" id="5493802at2"/>
<evidence type="ECO:0000256" key="2">
    <source>
        <dbReference type="ARBA" id="ARBA00022723"/>
    </source>
</evidence>
<dbReference type="AlphaFoldDB" id="A0A254N7G4"/>
<dbReference type="RefSeq" id="WP_088484642.1">
    <property type="nucleotide sequence ID" value="NZ_NISI01000007.1"/>
</dbReference>
<dbReference type="InterPro" id="IPR016053">
    <property type="entry name" value="Haem_Oase-like"/>
</dbReference>
<dbReference type="EMBL" id="NISI01000007">
    <property type="protein sequence ID" value="OWR02752.1"/>
    <property type="molecule type" value="Genomic_DNA"/>
</dbReference>
<dbReference type="GO" id="GO:0006788">
    <property type="term" value="P:heme oxidation"/>
    <property type="evidence" value="ECO:0007669"/>
    <property type="project" value="InterPro"/>
</dbReference>
<comment type="caution">
    <text evidence="6">The sequence shown here is derived from an EMBL/GenBank/DDBJ whole genome shotgun (WGS) entry which is preliminary data.</text>
</comment>
<reference evidence="6 7" key="1">
    <citation type="journal article" date="2007" name="Int. J. Syst. Evol. Microbiol.">
        <title>Description of Pelomonas aquatica sp. nov. and Pelomonas puraquae sp. nov., isolated from industrial and haemodialysis water.</title>
        <authorList>
            <person name="Gomila M."/>
            <person name="Bowien B."/>
            <person name="Falsen E."/>
            <person name="Moore E.R."/>
            <person name="Lalucat J."/>
        </authorList>
    </citation>
    <scope>NUCLEOTIDE SEQUENCE [LARGE SCALE GENOMIC DNA]</scope>
    <source>
        <strain evidence="6 7">CCUG 52769</strain>
    </source>
</reference>
<evidence type="ECO:0000256" key="3">
    <source>
        <dbReference type="ARBA" id="ARBA00023004"/>
    </source>
</evidence>
<keyword evidence="2 5" id="KW-0479">Metal-binding</keyword>
<keyword evidence="1 4" id="KW-0349">Heme</keyword>
<dbReference type="InterPro" id="IPR016084">
    <property type="entry name" value="Haem_Oase-like_multi-hlx"/>
</dbReference>
<dbReference type="PRINTS" id="PR00088">
    <property type="entry name" value="HAEMOXYGNASE"/>
</dbReference>
<organism evidence="6 7">
    <name type="scientific">Roseateles puraquae</name>
    <dbReference type="NCBI Taxonomy" id="431059"/>
    <lineage>
        <taxon>Bacteria</taxon>
        <taxon>Pseudomonadati</taxon>
        <taxon>Pseudomonadota</taxon>
        <taxon>Betaproteobacteria</taxon>
        <taxon>Burkholderiales</taxon>
        <taxon>Sphaerotilaceae</taxon>
        <taxon>Roseateles</taxon>
    </lineage>
</organism>
<evidence type="ECO:0000313" key="7">
    <source>
        <dbReference type="Proteomes" id="UP000197446"/>
    </source>
</evidence>